<sequence length="30" mass="3699">MQAVKFRDIFKYQIDVKNELHLYGMFLHTI</sequence>
<gene>
    <name evidence="1" type="ORF">EDC63_10961</name>
</gene>
<organism evidence="1 2">
    <name type="scientific">Sulfurirhabdus autotrophica</name>
    <dbReference type="NCBI Taxonomy" id="1706046"/>
    <lineage>
        <taxon>Bacteria</taxon>
        <taxon>Pseudomonadati</taxon>
        <taxon>Pseudomonadota</taxon>
        <taxon>Betaproteobacteria</taxon>
        <taxon>Nitrosomonadales</taxon>
        <taxon>Sulfuricellaceae</taxon>
        <taxon>Sulfurirhabdus</taxon>
    </lineage>
</organism>
<evidence type="ECO:0000313" key="2">
    <source>
        <dbReference type="Proteomes" id="UP000295367"/>
    </source>
</evidence>
<evidence type="ECO:0000313" key="1">
    <source>
        <dbReference type="EMBL" id="TCV85390.1"/>
    </source>
</evidence>
<proteinExistence type="predicted"/>
<name>A0A4R3Y159_9PROT</name>
<reference evidence="1 2" key="1">
    <citation type="submission" date="2019-03" db="EMBL/GenBank/DDBJ databases">
        <title>Genomic Encyclopedia of Type Strains, Phase IV (KMG-IV): sequencing the most valuable type-strain genomes for metagenomic binning, comparative biology and taxonomic classification.</title>
        <authorList>
            <person name="Goeker M."/>
        </authorList>
    </citation>
    <scope>NUCLEOTIDE SEQUENCE [LARGE SCALE GENOMIC DNA]</scope>
    <source>
        <strain evidence="1 2">DSM 100309</strain>
    </source>
</reference>
<comment type="caution">
    <text evidence="1">The sequence shown here is derived from an EMBL/GenBank/DDBJ whole genome shotgun (WGS) entry which is preliminary data.</text>
</comment>
<accession>A0A4R3Y159</accession>
<dbReference type="Proteomes" id="UP000295367">
    <property type="component" value="Unassembled WGS sequence"/>
</dbReference>
<dbReference type="EMBL" id="SMCO01000009">
    <property type="protein sequence ID" value="TCV85390.1"/>
    <property type="molecule type" value="Genomic_DNA"/>
</dbReference>
<protein>
    <submittedName>
        <fullName evidence="1">Uncharacterized protein</fullName>
    </submittedName>
</protein>
<dbReference type="AlphaFoldDB" id="A0A4R3Y159"/>
<keyword evidence="2" id="KW-1185">Reference proteome</keyword>